<evidence type="ECO:0000259" key="3">
    <source>
        <dbReference type="PROSITE" id="PS51371"/>
    </source>
</evidence>
<feature type="domain" description="CBS" evidence="3">
    <location>
        <begin position="95"/>
        <end position="151"/>
    </location>
</feature>
<dbReference type="InterPro" id="IPR051257">
    <property type="entry name" value="Diverse_CBS-Domain"/>
</dbReference>
<dbReference type="Gene3D" id="3.10.580.10">
    <property type="entry name" value="CBS-domain"/>
    <property type="match status" value="2"/>
</dbReference>
<dbReference type="PANTHER" id="PTHR43080">
    <property type="entry name" value="CBS DOMAIN-CONTAINING PROTEIN CBSX3, MITOCHONDRIAL"/>
    <property type="match status" value="1"/>
</dbReference>
<dbReference type="SMART" id="SM00116">
    <property type="entry name" value="CBS"/>
    <property type="match status" value="4"/>
</dbReference>
<dbReference type="SUPFAM" id="SSF54631">
    <property type="entry name" value="CBS-domain pair"/>
    <property type="match status" value="2"/>
</dbReference>
<dbReference type="Proteomes" id="UP000278475">
    <property type="component" value="Unassembled WGS sequence"/>
</dbReference>
<evidence type="ECO:0000313" key="4">
    <source>
        <dbReference type="EMBL" id="RLE48497.1"/>
    </source>
</evidence>
<evidence type="ECO:0000313" key="5">
    <source>
        <dbReference type="Proteomes" id="UP000278475"/>
    </source>
</evidence>
<comment type="caution">
    <text evidence="4">The sequence shown here is derived from an EMBL/GenBank/DDBJ whole genome shotgun (WGS) entry which is preliminary data.</text>
</comment>
<dbReference type="InterPro" id="IPR000644">
    <property type="entry name" value="CBS_dom"/>
</dbReference>
<proteinExistence type="predicted"/>
<dbReference type="Pfam" id="PF00571">
    <property type="entry name" value="CBS"/>
    <property type="match status" value="4"/>
</dbReference>
<dbReference type="PROSITE" id="PS51371">
    <property type="entry name" value="CBS"/>
    <property type="match status" value="4"/>
</dbReference>
<gene>
    <name evidence="4" type="ORF">DRJ31_07155</name>
</gene>
<keyword evidence="1 2" id="KW-0129">CBS domain</keyword>
<name>A0A497EMQ3_9CREN</name>
<organism evidence="4 5">
    <name type="scientific">Thermoproteota archaeon</name>
    <dbReference type="NCBI Taxonomy" id="2056631"/>
    <lineage>
        <taxon>Archaea</taxon>
        <taxon>Thermoproteota</taxon>
    </lineage>
</organism>
<sequence>MPKMLRDEFPSIIDIAYREYIKYKHVSDIMTRNVITIGSDITVYYAAKIMGELHIGSLVVEEGNRAAGIFTERDYISRVLLQNLDPKLTTVKEVMRTSLTTIKPTATIKEAAREMIRENSKWLLILEHGKPIGIVTASDLVRALPEAAEAEIVVDDFMTKNVVSVPHDTLTKEAVEIMGRKNIGSVLVTRGERFWGIFTERDLLSKVASRDLPIDVPVENYASTPLITIPSGMSIHRAALTMAVKHIRRLPVERNGEIIGIITARDLIEAYAR</sequence>
<dbReference type="AlphaFoldDB" id="A0A497EMQ3"/>
<dbReference type="PANTHER" id="PTHR43080:SF2">
    <property type="entry name" value="CBS DOMAIN-CONTAINING PROTEIN"/>
    <property type="match status" value="1"/>
</dbReference>
<dbReference type="InterPro" id="IPR046342">
    <property type="entry name" value="CBS_dom_sf"/>
</dbReference>
<reference evidence="4 5" key="1">
    <citation type="submission" date="2018-06" db="EMBL/GenBank/DDBJ databases">
        <title>Extensive metabolic versatility and redundancy in microbially diverse, dynamic hydrothermal sediments.</title>
        <authorList>
            <person name="Dombrowski N."/>
            <person name="Teske A."/>
            <person name="Baker B.J."/>
        </authorList>
    </citation>
    <scope>NUCLEOTIDE SEQUENCE [LARGE SCALE GENOMIC DNA]</scope>
    <source>
        <strain evidence="4">B66_G16</strain>
    </source>
</reference>
<evidence type="ECO:0000256" key="1">
    <source>
        <dbReference type="ARBA" id="ARBA00023122"/>
    </source>
</evidence>
<evidence type="ECO:0000256" key="2">
    <source>
        <dbReference type="PROSITE-ProRule" id="PRU00703"/>
    </source>
</evidence>
<accession>A0A497EMQ3</accession>
<feature type="domain" description="CBS" evidence="3">
    <location>
        <begin position="30"/>
        <end position="86"/>
    </location>
</feature>
<dbReference type="EMBL" id="QMQV01000072">
    <property type="protein sequence ID" value="RLE48497.1"/>
    <property type="molecule type" value="Genomic_DNA"/>
</dbReference>
<feature type="domain" description="CBS" evidence="3">
    <location>
        <begin position="222"/>
        <end position="273"/>
    </location>
</feature>
<feature type="domain" description="CBS" evidence="3">
    <location>
        <begin position="158"/>
        <end position="214"/>
    </location>
</feature>
<protein>
    <recommendedName>
        <fullName evidence="3">CBS domain-containing protein</fullName>
    </recommendedName>
</protein>